<evidence type="ECO:0000313" key="3">
    <source>
        <dbReference type="Proteomes" id="UP000502928"/>
    </source>
</evidence>
<evidence type="ECO:0000256" key="1">
    <source>
        <dbReference type="SAM" id="Phobius"/>
    </source>
</evidence>
<dbReference type="KEGG" id="mut:GVT53_13755"/>
<dbReference type="PROSITE" id="PS00018">
    <property type="entry name" value="EF_HAND_1"/>
    <property type="match status" value="1"/>
</dbReference>
<evidence type="ECO:0008006" key="4">
    <source>
        <dbReference type="Google" id="ProtNLM"/>
    </source>
</evidence>
<dbReference type="EMBL" id="CP049616">
    <property type="protein sequence ID" value="QII45698.1"/>
    <property type="molecule type" value="Genomic_DNA"/>
</dbReference>
<keyword evidence="1" id="KW-1133">Transmembrane helix</keyword>
<dbReference type="Proteomes" id="UP000502928">
    <property type="component" value="Chromosome"/>
</dbReference>
<proteinExistence type="predicted"/>
<keyword evidence="1" id="KW-0812">Transmembrane</keyword>
<keyword evidence="1" id="KW-0472">Membrane</keyword>
<dbReference type="InterPro" id="IPR018247">
    <property type="entry name" value="EF_Hand_1_Ca_BS"/>
</dbReference>
<reference evidence="2 3" key="1">
    <citation type="submission" date="2020-02" db="EMBL/GenBank/DDBJ databases">
        <title>Complete genome of Muricauda sp. 501str8.</title>
        <authorList>
            <person name="Dong B."/>
            <person name="Zhu S."/>
            <person name="Yang J."/>
            <person name="Chen J."/>
        </authorList>
    </citation>
    <scope>NUCLEOTIDE SEQUENCE [LARGE SCALE GENOMIC DNA]</scope>
    <source>
        <strain evidence="2 3">501str8</strain>
    </source>
</reference>
<feature type="transmembrane region" description="Helical" evidence="1">
    <location>
        <begin position="37"/>
        <end position="57"/>
    </location>
</feature>
<feature type="transmembrane region" description="Helical" evidence="1">
    <location>
        <begin position="98"/>
        <end position="122"/>
    </location>
</feature>
<gene>
    <name evidence="2" type="ORF">GVT53_13755</name>
</gene>
<keyword evidence="3" id="KW-1185">Reference proteome</keyword>
<evidence type="ECO:0000313" key="2">
    <source>
        <dbReference type="EMBL" id="QII45698.1"/>
    </source>
</evidence>
<sequence>MNYNQIGILLGICAIAFFGFTLKKVHNPYLKGLWKSGLLVFTIYAALLIFIEIRWQFISDYASKYDLNGNGFVDLNEYSEEAIAAMNRKTYGTTIRGYAPLTMAVISSIIGFAYLLSDWAVIRLKNKEQKQQL</sequence>
<name>A0A6G7J529_9FLAO</name>
<accession>A0A6G7J529</accession>
<dbReference type="AlphaFoldDB" id="A0A6G7J529"/>
<organism evidence="2 3">
    <name type="scientific">Flagellimonas oceani</name>
    <dbReference type="NCBI Taxonomy" id="2698672"/>
    <lineage>
        <taxon>Bacteria</taxon>
        <taxon>Pseudomonadati</taxon>
        <taxon>Bacteroidota</taxon>
        <taxon>Flavobacteriia</taxon>
        <taxon>Flavobacteriales</taxon>
        <taxon>Flavobacteriaceae</taxon>
        <taxon>Flagellimonas</taxon>
    </lineage>
</organism>
<dbReference type="RefSeq" id="WP_166249086.1">
    <property type="nucleotide sequence ID" value="NZ_CP049616.1"/>
</dbReference>
<protein>
    <recommendedName>
        <fullName evidence="4">EF-hand domain-containing protein</fullName>
    </recommendedName>
</protein>
<feature type="transmembrane region" description="Helical" evidence="1">
    <location>
        <begin position="6"/>
        <end position="25"/>
    </location>
</feature>